<protein>
    <submittedName>
        <fullName evidence="1">Uncharacterized protein</fullName>
    </submittedName>
</protein>
<accession>A0A9J5WSM2</accession>
<proteinExistence type="predicted"/>
<dbReference type="AlphaFoldDB" id="A0A9J5WSM2"/>
<sequence>KVTIAALHCNDLALQCINLTCGVKVICPLLPGRSTSIPCLTDLKFMFLKPKLLGLSKNVVTPVSDPSKIHYFWRIQHAPVNIFEKSEQHSLKQWNATMKIPTGQPYSYAKPQTTPNLHMLKL</sequence>
<comment type="caution">
    <text evidence="1">The sequence shown here is derived from an EMBL/GenBank/DDBJ whole genome shotgun (WGS) entry which is preliminary data.</text>
</comment>
<evidence type="ECO:0000313" key="1">
    <source>
        <dbReference type="EMBL" id="KAG5578825.1"/>
    </source>
</evidence>
<evidence type="ECO:0000313" key="2">
    <source>
        <dbReference type="Proteomes" id="UP000824120"/>
    </source>
</evidence>
<keyword evidence="2" id="KW-1185">Reference proteome</keyword>
<feature type="non-terminal residue" evidence="1">
    <location>
        <position position="1"/>
    </location>
</feature>
<name>A0A9J5WSM2_SOLCO</name>
<reference evidence="1 2" key="1">
    <citation type="submission" date="2020-09" db="EMBL/GenBank/DDBJ databases">
        <title>De no assembly of potato wild relative species, Solanum commersonii.</title>
        <authorList>
            <person name="Cho K."/>
        </authorList>
    </citation>
    <scope>NUCLEOTIDE SEQUENCE [LARGE SCALE GENOMIC DNA]</scope>
    <source>
        <strain evidence="1">LZ3.2</strain>
        <tissue evidence="1">Leaf</tissue>
    </source>
</reference>
<gene>
    <name evidence="1" type="ORF">H5410_049452</name>
</gene>
<dbReference type="EMBL" id="JACXVP010000010">
    <property type="protein sequence ID" value="KAG5578825.1"/>
    <property type="molecule type" value="Genomic_DNA"/>
</dbReference>
<dbReference type="Proteomes" id="UP000824120">
    <property type="component" value="Chromosome 10"/>
</dbReference>
<organism evidence="1 2">
    <name type="scientific">Solanum commersonii</name>
    <name type="common">Commerson's wild potato</name>
    <name type="synonym">Commerson's nightshade</name>
    <dbReference type="NCBI Taxonomy" id="4109"/>
    <lineage>
        <taxon>Eukaryota</taxon>
        <taxon>Viridiplantae</taxon>
        <taxon>Streptophyta</taxon>
        <taxon>Embryophyta</taxon>
        <taxon>Tracheophyta</taxon>
        <taxon>Spermatophyta</taxon>
        <taxon>Magnoliopsida</taxon>
        <taxon>eudicotyledons</taxon>
        <taxon>Gunneridae</taxon>
        <taxon>Pentapetalae</taxon>
        <taxon>asterids</taxon>
        <taxon>lamiids</taxon>
        <taxon>Solanales</taxon>
        <taxon>Solanaceae</taxon>
        <taxon>Solanoideae</taxon>
        <taxon>Solaneae</taxon>
        <taxon>Solanum</taxon>
    </lineage>
</organism>